<reference evidence="1" key="1">
    <citation type="submission" date="2022-09" db="EMBL/GenBank/DDBJ databases">
        <title>Complete genome sequence of Rossellomorea vietnamensis strain RL-WG62, a newly isolated PGPR with the potential for plant salinity stress alleviation.</title>
        <authorList>
            <person name="Ren L."/>
            <person name="Wang G."/>
            <person name="Hu H."/>
        </authorList>
    </citation>
    <scope>NUCLEOTIDE SEQUENCE</scope>
    <source>
        <strain evidence="1">RL-WG62</strain>
    </source>
</reference>
<organism evidence="1 2">
    <name type="scientific">Rossellomorea vietnamensis</name>
    <dbReference type="NCBI Taxonomy" id="218284"/>
    <lineage>
        <taxon>Bacteria</taxon>
        <taxon>Bacillati</taxon>
        <taxon>Bacillota</taxon>
        <taxon>Bacilli</taxon>
        <taxon>Bacillales</taxon>
        <taxon>Bacillaceae</taxon>
        <taxon>Rossellomorea</taxon>
    </lineage>
</organism>
<keyword evidence="1" id="KW-0067">ATP-binding</keyword>
<sequence>MVQLRDALSVSINEDFELILASDCSGGIGRKKGDEVQVDPDIVGYFGFRVAVMECLSAGARLMAVQLMNFTGDSVWEGYASGVRMGLKELDMEDIPLTGSSESNFNLNQSALGVTCIGMRRKERHFLPQKDLSYALIGIPLVGKEVLVYRSSIAPLSLFHTCIHHPSIIDILPVGSKGVRHELSLLIGKPLKRGDVDSTQDLDKSSGPATSFIISYNKEEEQNIRKLTGGHFQSLILFDGNN</sequence>
<evidence type="ECO:0000313" key="1">
    <source>
        <dbReference type="EMBL" id="UXH44906.1"/>
    </source>
</evidence>
<gene>
    <name evidence="1" type="ORF">N5C46_02215</name>
</gene>
<keyword evidence="2" id="KW-1185">Reference proteome</keyword>
<keyword evidence="1" id="KW-0547">Nucleotide-binding</keyword>
<protein>
    <submittedName>
        <fullName evidence="1">ATP-binding protein</fullName>
    </submittedName>
</protein>
<name>A0ACD4C9C3_9BACI</name>
<evidence type="ECO:0000313" key="2">
    <source>
        <dbReference type="Proteomes" id="UP001064027"/>
    </source>
</evidence>
<accession>A0ACD4C9C3</accession>
<dbReference type="Proteomes" id="UP001064027">
    <property type="component" value="Chromosome"/>
</dbReference>
<dbReference type="EMBL" id="CP104558">
    <property type="protein sequence ID" value="UXH44906.1"/>
    <property type="molecule type" value="Genomic_DNA"/>
</dbReference>
<proteinExistence type="predicted"/>